<dbReference type="EMBL" id="JAFBRM010000003">
    <property type="protein sequence ID" value="MBM1714889.1"/>
    <property type="molecule type" value="Genomic_DNA"/>
</dbReference>
<feature type="domain" description="FAD dependent oxidoreductase" evidence="2">
    <location>
        <begin position="23"/>
        <end position="345"/>
    </location>
</feature>
<dbReference type="SUPFAM" id="SSF51905">
    <property type="entry name" value="FAD/NAD(P)-binding domain"/>
    <property type="match status" value="1"/>
</dbReference>
<comment type="caution">
    <text evidence="3">The sequence shown here is derived from an EMBL/GenBank/DDBJ whole genome shotgun (WGS) entry which is preliminary data.</text>
</comment>
<evidence type="ECO:0000256" key="1">
    <source>
        <dbReference type="ARBA" id="ARBA00023002"/>
    </source>
</evidence>
<protein>
    <submittedName>
        <fullName evidence="3">FAD-binding oxidoreductase</fullName>
    </submittedName>
</protein>
<evidence type="ECO:0000313" key="4">
    <source>
        <dbReference type="Proteomes" id="UP000732193"/>
    </source>
</evidence>
<dbReference type="Proteomes" id="UP000732193">
    <property type="component" value="Unassembled WGS sequence"/>
</dbReference>
<dbReference type="InterPro" id="IPR036188">
    <property type="entry name" value="FAD/NAD-bd_sf"/>
</dbReference>
<dbReference type="PANTHER" id="PTHR13847">
    <property type="entry name" value="SARCOSINE DEHYDROGENASE-RELATED"/>
    <property type="match status" value="1"/>
</dbReference>
<dbReference type="GO" id="GO:0016491">
    <property type="term" value="F:oxidoreductase activity"/>
    <property type="evidence" value="ECO:0007669"/>
    <property type="project" value="UniProtKB-KW"/>
</dbReference>
<name>A0AAE2VZS1_9RHOB</name>
<dbReference type="InterPro" id="IPR006076">
    <property type="entry name" value="FAD-dep_OxRdtase"/>
</dbReference>
<evidence type="ECO:0000313" key="3">
    <source>
        <dbReference type="EMBL" id="MBM1714889.1"/>
    </source>
</evidence>
<dbReference type="Gene3D" id="3.50.50.60">
    <property type="entry name" value="FAD/NAD(P)-binding domain"/>
    <property type="match status" value="2"/>
</dbReference>
<dbReference type="Gene3D" id="3.30.9.10">
    <property type="entry name" value="D-Amino Acid Oxidase, subunit A, domain 2"/>
    <property type="match status" value="2"/>
</dbReference>
<organism evidence="3 4">
    <name type="scientific">Sulfitobacter geojensis</name>
    <dbReference type="NCBI Taxonomy" id="1342299"/>
    <lineage>
        <taxon>Bacteria</taxon>
        <taxon>Pseudomonadati</taxon>
        <taxon>Pseudomonadota</taxon>
        <taxon>Alphaproteobacteria</taxon>
        <taxon>Rhodobacterales</taxon>
        <taxon>Roseobacteraceae</taxon>
        <taxon>Sulfitobacter</taxon>
    </lineage>
</organism>
<proteinExistence type="predicted"/>
<dbReference type="PANTHER" id="PTHR13847:SF289">
    <property type="entry name" value="GLYCINE OXIDASE"/>
    <property type="match status" value="1"/>
</dbReference>
<keyword evidence="4" id="KW-1185">Reference proteome</keyword>
<evidence type="ECO:0000259" key="2">
    <source>
        <dbReference type="Pfam" id="PF01266"/>
    </source>
</evidence>
<dbReference type="AlphaFoldDB" id="A0AAE2VZS1"/>
<sequence length="364" mass="38692">MGYPRKEDITQACVKEQALAIYDLTIRGAGIFGLSIAWIAVQRGAKVQLIDPFGPAAGSSGGVVGALAPHAPEHWNPKKAFQLDSLLMAKGFWADVEAASGASSGYARNGRIQPIADDHALILARKRAQTAQELWQDHALWEVIPATGEDWHPHSPAGFVIRDTLSALVHPRQACQALVAALVAHGVTVKAQGDDAGKVLWATGVAGLEALNTGRSRPMGNGVKGQAALLAYDARGLPQLYADSIHVIPHNDGTVAIGSTSERDFTSGTQTDAMLDDVIAQARAALPVLEDAPVLERWAGVRPRARSRAPMLGAWPDRPGHFIANGGFKIGFGMAPKIAHVMADLLLEDRDEGIPDGFRVDQSF</sequence>
<accession>A0AAE2VZS1</accession>
<dbReference type="GO" id="GO:0005737">
    <property type="term" value="C:cytoplasm"/>
    <property type="evidence" value="ECO:0007669"/>
    <property type="project" value="TreeGrafter"/>
</dbReference>
<keyword evidence="1" id="KW-0560">Oxidoreductase</keyword>
<reference evidence="3 4" key="1">
    <citation type="submission" date="2021-01" db="EMBL/GenBank/DDBJ databases">
        <title>Diatom-associated Roseobacters Show Island Model of Population Structure.</title>
        <authorList>
            <person name="Qu L."/>
            <person name="Feng X."/>
            <person name="Chen Y."/>
            <person name="Li L."/>
            <person name="Wang X."/>
            <person name="Hu Z."/>
            <person name="Wang H."/>
            <person name="Luo H."/>
        </authorList>
    </citation>
    <scope>NUCLEOTIDE SEQUENCE [LARGE SCALE GENOMIC DNA]</scope>
    <source>
        <strain evidence="3 4">TR60-84</strain>
    </source>
</reference>
<dbReference type="Pfam" id="PF01266">
    <property type="entry name" value="DAO"/>
    <property type="match status" value="1"/>
</dbReference>
<dbReference type="SUPFAM" id="SSF54373">
    <property type="entry name" value="FAD-linked reductases, C-terminal domain"/>
    <property type="match status" value="1"/>
</dbReference>
<gene>
    <name evidence="3" type="ORF">JQV55_15065</name>
</gene>